<evidence type="ECO:0000256" key="1">
    <source>
        <dbReference type="ARBA" id="ARBA00004141"/>
    </source>
</evidence>
<protein>
    <recommendedName>
        <fullName evidence="10">ML-like domain-containing protein</fullName>
    </recommendedName>
</protein>
<keyword evidence="4 9" id="KW-0732">Signal</keyword>
<comment type="subcellular location">
    <subcellularLocation>
        <location evidence="1">Membrane</location>
        <topology evidence="1">Multi-pass membrane protein</topology>
    </subcellularLocation>
</comment>
<evidence type="ECO:0000256" key="2">
    <source>
        <dbReference type="ARBA" id="ARBA00010642"/>
    </source>
</evidence>
<evidence type="ECO:0000259" key="10">
    <source>
        <dbReference type="SMART" id="SM01320"/>
    </source>
</evidence>
<keyword evidence="6 8" id="KW-0472">Membrane</keyword>
<dbReference type="AlphaFoldDB" id="A0A6A6NUB1"/>
<name>A0A6A6NUB1_9PEZI</name>
<proteinExistence type="inferred from homology"/>
<gene>
    <name evidence="11" type="ORF">BDY21DRAFT_289753</name>
</gene>
<feature type="chain" id="PRO_5025346185" description="ML-like domain-containing protein" evidence="9">
    <location>
        <begin position="26"/>
        <end position="750"/>
    </location>
</feature>
<keyword evidence="3 8" id="KW-0812">Transmembrane</keyword>
<feature type="signal peptide" evidence="9">
    <location>
        <begin position="1"/>
        <end position="25"/>
    </location>
</feature>
<comment type="similarity">
    <text evidence="2">Belongs to the transient receptor potential (TRP) ion channel family.</text>
</comment>
<evidence type="ECO:0000256" key="6">
    <source>
        <dbReference type="ARBA" id="ARBA00023136"/>
    </source>
</evidence>
<feature type="transmembrane region" description="Helical" evidence="8">
    <location>
        <begin position="357"/>
        <end position="383"/>
    </location>
</feature>
<feature type="transmembrane region" description="Helical" evidence="8">
    <location>
        <begin position="555"/>
        <end position="574"/>
    </location>
</feature>
<dbReference type="InterPro" id="IPR032800">
    <property type="entry name" value="TRP_N"/>
</dbReference>
<feature type="transmembrane region" description="Helical" evidence="8">
    <location>
        <begin position="586"/>
        <end position="615"/>
    </location>
</feature>
<feature type="region of interest" description="Disordered" evidence="7">
    <location>
        <begin position="684"/>
        <end position="750"/>
    </location>
</feature>
<evidence type="ECO:0000256" key="4">
    <source>
        <dbReference type="ARBA" id="ARBA00022729"/>
    </source>
</evidence>
<dbReference type="Proteomes" id="UP000799766">
    <property type="component" value="Unassembled WGS sequence"/>
</dbReference>
<dbReference type="GO" id="GO:0055085">
    <property type="term" value="P:transmembrane transport"/>
    <property type="evidence" value="ECO:0007669"/>
    <property type="project" value="TreeGrafter"/>
</dbReference>
<feature type="transmembrane region" description="Helical" evidence="8">
    <location>
        <begin position="436"/>
        <end position="458"/>
    </location>
</feature>
<dbReference type="OrthoDB" id="2115177at2759"/>
<dbReference type="Pfam" id="PF14558">
    <property type="entry name" value="TRP_N"/>
    <property type="match status" value="1"/>
</dbReference>
<keyword evidence="5 8" id="KW-1133">Transmembrane helix</keyword>
<feature type="domain" description="ML-like" evidence="10">
    <location>
        <begin position="27"/>
        <end position="170"/>
    </location>
</feature>
<dbReference type="GO" id="GO:0009272">
    <property type="term" value="P:fungal-type cell wall biogenesis"/>
    <property type="evidence" value="ECO:0007669"/>
    <property type="project" value="TreeGrafter"/>
</dbReference>
<feature type="transmembrane region" description="Helical" evidence="8">
    <location>
        <begin position="524"/>
        <end position="543"/>
    </location>
</feature>
<feature type="transmembrane region" description="Helical" evidence="8">
    <location>
        <begin position="404"/>
        <end position="430"/>
    </location>
</feature>
<dbReference type="EMBL" id="MU001687">
    <property type="protein sequence ID" value="KAF2455329.1"/>
    <property type="molecule type" value="Genomic_DNA"/>
</dbReference>
<evidence type="ECO:0000313" key="11">
    <source>
        <dbReference type="EMBL" id="KAF2455329.1"/>
    </source>
</evidence>
<accession>A0A6A6NUB1</accession>
<keyword evidence="12" id="KW-1185">Reference proteome</keyword>
<organism evidence="11 12">
    <name type="scientific">Lineolata rhizophorae</name>
    <dbReference type="NCBI Taxonomy" id="578093"/>
    <lineage>
        <taxon>Eukaryota</taxon>
        <taxon>Fungi</taxon>
        <taxon>Dikarya</taxon>
        <taxon>Ascomycota</taxon>
        <taxon>Pezizomycotina</taxon>
        <taxon>Dothideomycetes</taxon>
        <taxon>Dothideomycetes incertae sedis</taxon>
        <taxon>Lineolatales</taxon>
        <taxon>Lineolataceae</taxon>
        <taxon>Lineolata</taxon>
    </lineage>
</organism>
<evidence type="ECO:0000256" key="9">
    <source>
        <dbReference type="SAM" id="SignalP"/>
    </source>
</evidence>
<dbReference type="PANTHER" id="PTHR31145:SF5">
    <property type="entry name" value="DUF907 DOMAIN PROTEIN (AFU_ORTHOLOGUE AFUA_2G06100)"/>
    <property type="match status" value="1"/>
</dbReference>
<dbReference type="InterPro" id="IPR010308">
    <property type="entry name" value="TRP_C"/>
</dbReference>
<feature type="transmembrane region" description="Helical" evidence="8">
    <location>
        <begin position="498"/>
        <end position="518"/>
    </location>
</feature>
<feature type="compositionally biased region" description="Gly residues" evidence="7">
    <location>
        <begin position="741"/>
        <end position="750"/>
    </location>
</feature>
<feature type="region of interest" description="Disordered" evidence="7">
    <location>
        <begin position="657"/>
        <end position="676"/>
    </location>
</feature>
<dbReference type="SMART" id="SM01320">
    <property type="entry name" value="TRP_N"/>
    <property type="match status" value="1"/>
</dbReference>
<sequence length="750" mass="80999">MKIPRPSRRLVAPLVLLSALPVAHAADILKTDSFSSCAENSDFQVQQMDIEYNRNTNKVTFDVAGSNAREQNVTAQLTVFAYGIEVYSNSFNPCDSDTRVDDLCPVREGEFSAHGEQTIPDSYASQIPDIAFNIPDLDGEAKLELLPLDGDSDEPLACIQSTVGNGQTMSVPAVSYVAAAVAAAALALTGLTAVMGAGAHTGGASPSPTFGEVIGWFQSVAMNGMLSVEYPAVYRSFSQNFAFSGGIVAWDSMLSRIDDFRAATGGNLTEDSVAYLRNATLVHRGSTGGNDSSSLFGRSLGTALLYARDEFGASVNGEQVGEGDDGADSSESEGKQTHFVEGIQAYVEELMVPKSDVFMTVLLVFAIIIAAIAVGILLFKVILETWALFGTFPKRLTGFRKRYWWLLAKTITNLILLLYGVWTLYCVYQFTNGDSWAAKVLAGVTLAAFTAILAYFTFRIYKLANRFKKMEGDTSALFDDKETWHKYSLFYENYKKSYWWLFVPAIVYMFAKGCVIAAGDGHGLVQSGGQLIIEALLLILLLWSRPYSLKSGNWINIIIQVVRVLSVVCIIVFVEELGIDQSTKTITGVILIVMQSVLTGLLAILIAVNSIIVCCKANPHRKRRKEAEKLNRDLDNLTPLDARNSLLMDPTEYKGARASTASLNPPGAASRAGYDPVPPTDMAYPYGGPGAGHRRFGSRSGDGLLNDAASMGAASSRYEDRSGTPSGAGGRAPRLPDVELGGSGYRGIAY</sequence>
<dbReference type="GO" id="GO:0016020">
    <property type="term" value="C:membrane"/>
    <property type="evidence" value="ECO:0007669"/>
    <property type="project" value="UniProtKB-SubCell"/>
</dbReference>
<evidence type="ECO:0000256" key="8">
    <source>
        <dbReference type="SAM" id="Phobius"/>
    </source>
</evidence>
<dbReference type="InterPro" id="IPR040241">
    <property type="entry name" value="TRP_Flc/Pkd2-like"/>
</dbReference>
<dbReference type="PANTHER" id="PTHR31145">
    <property type="entry name" value="INTEGRAL MEMBRANE PROTEIN (AFU_ORTHOLOGUE AFUA_7G01610)"/>
    <property type="match status" value="1"/>
</dbReference>
<evidence type="ECO:0000256" key="5">
    <source>
        <dbReference type="ARBA" id="ARBA00022989"/>
    </source>
</evidence>
<evidence type="ECO:0000256" key="3">
    <source>
        <dbReference type="ARBA" id="ARBA00022692"/>
    </source>
</evidence>
<evidence type="ECO:0000313" key="12">
    <source>
        <dbReference type="Proteomes" id="UP000799766"/>
    </source>
</evidence>
<dbReference type="Pfam" id="PF06011">
    <property type="entry name" value="TRP"/>
    <property type="match status" value="1"/>
</dbReference>
<evidence type="ECO:0000256" key="7">
    <source>
        <dbReference type="SAM" id="MobiDB-lite"/>
    </source>
</evidence>
<reference evidence="11" key="1">
    <citation type="journal article" date="2020" name="Stud. Mycol.">
        <title>101 Dothideomycetes genomes: a test case for predicting lifestyles and emergence of pathogens.</title>
        <authorList>
            <person name="Haridas S."/>
            <person name="Albert R."/>
            <person name="Binder M."/>
            <person name="Bloem J."/>
            <person name="Labutti K."/>
            <person name="Salamov A."/>
            <person name="Andreopoulos B."/>
            <person name="Baker S."/>
            <person name="Barry K."/>
            <person name="Bills G."/>
            <person name="Bluhm B."/>
            <person name="Cannon C."/>
            <person name="Castanera R."/>
            <person name="Culley D."/>
            <person name="Daum C."/>
            <person name="Ezra D."/>
            <person name="Gonzalez J."/>
            <person name="Henrissat B."/>
            <person name="Kuo A."/>
            <person name="Liang C."/>
            <person name="Lipzen A."/>
            <person name="Lutzoni F."/>
            <person name="Magnuson J."/>
            <person name="Mondo S."/>
            <person name="Nolan M."/>
            <person name="Ohm R."/>
            <person name="Pangilinan J."/>
            <person name="Park H.-J."/>
            <person name="Ramirez L."/>
            <person name="Alfaro M."/>
            <person name="Sun H."/>
            <person name="Tritt A."/>
            <person name="Yoshinaga Y."/>
            <person name="Zwiers L.-H."/>
            <person name="Turgeon B."/>
            <person name="Goodwin S."/>
            <person name="Spatafora J."/>
            <person name="Crous P."/>
            <person name="Grigoriev I."/>
        </authorList>
    </citation>
    <scope>NUCLEOTIDE SEQUENCE</scope>
    <source>
        <strain evidence="11">ATCC 16933</strain>
    </source>
</reference>